<dbReference type="PANTHER" id="PTHR32015:SF1">
    <property type="entry name" value="LIPASE"/>
    <property type="match status" value="1"/>
</dbReference>
<dbReference type="EMBL" id="JAMTCJ010000002">
    <property type="protein sequence ID" value="MCP2176507.1"/>
    <property type="molecule type" value="Genomic_DNA"/>
</dbReference>
<dbReference type="Proteomes" id="UP001206895">
    <property type="component" value="Unassembled WGS sequence"/>
</dbReference>
<gene>
    <name evidence="2" type="ORF">LX13_002326</name>
</gene>
<feature type="signal peptide" evidence="1">
    <location>
        <begin position="1"/>
        <end position="19"/>
    </location>
</feature>
<organism evidence="2 3">
    <name type="scientific">Williamsia maris</name>
    <dbReference type="NCBI Taxonomy" id="72806"/>
    <lineage>
        <taxon>Bacteria</taxon>
        <taxon>Bacillati</taxon>
        <taxon>Actinomycetota</taxon>
        <taxon>Actinomycetes</taxon>
        <taxon>Mycobacteriales</taxon>
        <taxon>Nocardiaceae</taxon>
        <taxon>Williamsia</taxon>
    </lineage>
</organism>
<dbReference type="PANTHER" id="PTHR32015">
    <property type="entry name" value="FASTING INDUCED LIPASE"/>
    <property type="match status" value="1"/>
</dbReference>
<dbReference type="InterPro" id="IPR002918">
    <property type="entry name" value="Lipase_EstA/Esterase_EstB"/>
</dbReference>
<evidence type="ECO:0000256" key="1">
    <source>
        <dbReference type="SAM" id="SignalP"/>
    </source>
</evidence>
<reference evidence="2 3" key="1">
    <citation type="submission" date="2022-06" db="EMBL/GenBank/DDBJ databases">
        <title>Genomic Encyclopedia of Archaeal and Bacterial Type Strains, Phase II (KMG-II): from individual species to whole genera.</title>
        <authorList>
            <person name="Goeker M."/>
        </authorList>
    </citation>
    <scope>NUCLEOTIDE SEQUENCE [LARGE SCALE GENOMIC DNA]</scope>
    <source>
        <strain evidence="2 3">DSM 44693</strain>
    </source>
</reference>
<dbReference type="Pfam" id="PF01674">
    <property type="entry name" value="Lipase_2"/>
    <property type="match status" value="1"/>
</dbReference>
<dbReference type="InterPro" id="IPR029058">
    <property type="entry name" value="AB_hydrolase_fold"/>
</dbReference>
<sequence length="317" mass="33319">MLVTVVVVMLFGSAGVASAGPELSRSVVPTAAAPVVRSQAAAVAYAKEHADAAPPRTNDFRCRPSAAHPRPILLLHGTDSSAYSDFGEIAPMLARRGFCVFAINYGGRPSTTSFGTEDVRRSGRQVAAFIPRVLAATGASALDIIGYSQGATIGRYVIADLGAAPRVRRWIGLASPTYGSIFYGLSPLARVPGLVAAVGPDPVSTALVQQVEGSDFISRLNRGGDTVTGVDYTTIGSRYDEVIQPYTNIALRSRGARNILISDRCAADMVGHFGMPYDRYAQQLLVNVVDPAHPVRPLCRSVPLGSGIAEVVIGAHS</sequence>
<feature type="chain" id="PRO_5046546356" evidence="1">
    <location>
        <begin position="20"/>
        <end position="317"/>
    </location>
</feature>
<name>A0ABT1HF05_9NOCA</name>
<comment type="caution">
    <text evidence="2">The sequence shown here is derived from an EMBL/GenBank/DDBJ whole genome shotgun (WGS) entry which is preliminary data.</text>
</comment>
<evidence type="ECO:0000313" key="3">
    <source>
        <dbReference type="Proteomes" id="UP001206895"/>
    </source>
</evidence>
<dbReference type="SUPFAM" id="SSF53474">
    <property type="entry name" value="alpha/beta-Hydrolases"/>
    <property type="match status" value="1"/>
</dbReference>
<keyword evidence="3" id="KW-1185">Reference proteome</keyword>
<proteinExistence type="predicted"/>
<evidence type="ECO:0000313" key="2">
    <source>
        <dbReference type="EMBL" id="MCP2176507.1"/>
    </source>
</evidence>
<accession>A0ABT1HF05</accession>
<dbReference type="Gene3D" id="3.40.50.1820">
    <property type="entry name" value="alpha/beta hydrolase"/>
    <property type="match status" value="1"/>
</dbReference>
<protein>
    <submittedName>
        <fullName evidence="2">Lipase (Class 2)</fullName>
    </submittedName>
</protein>
<keyword evidence="1" id="KW-0732">Signal</keyword>